<protein>
    <submittedName>
        <fullName evidence="2">Cytosine deaminase</fullName>
    </submittedName>
</protein>
<dbReference type="AlphaFoldDB" id="A0A562NXL1"/>
<dbReference type="PANTHER" id="PTHR32027">
    <property type="entry name" value="CYTOSINE DEAMINASE"/>
    <property type="match status" value="1"/>
</dbReference>
<evidence type="ECO:0000313" key="2">
    <source>
        <dbReference type="EMBL" id="TWI36934.1"/>
    </source>
</evidence>
<dbReference type="EMBL" id="VLKU01000002">
    <property type="protein sequence ID" value="TWI36934.1"/>
    <property type="molecule type" value="Genomic_DNA"/>
</dbReference>
<dbReference type="GO" id="GO:0006209">
    <property type="term" value="P:cytosine catabolic process"/>
    <property type="evidence" value="ECO:0007669"/>
    <property type="project" value="TreeGrafter"/>
</dbReference>
<reference evidence="2 3" key="1">
    <citation type="journal article" date="2015" name="Stand. Genomic Sci.">
        <title>Genomic Encyclopedia of Bacterial and Archaeal Type Strains, Phase III: the genomes of soil and plant-associated and newly described type strains.</title>
        <authorList>
            <person name="Whitman W.B."/>
            <person name="Woyke T."/>
            <person name="Klenk H.P."/>
            <person name="Zhou Y."/>
            <person name="Lilburn T.G."/>
            <person name="Beck B.J."/>
            <person name="De Vos P."/>
            <person name="Vandamme P."/>
            <person name="Eisen J.A."/>
            <person name="Garrity G."/>
            <person name="Hugenholtz P."/>
            <person name="Kyrpides N.C."/>
        </authorList>
    </citation>
    <scope>NUCLEOTIDE SEQUENCE [LARGE SCALE GENOMIC DNA]</scope>
    <source>
        <strain evidence="2 3">CGMCC 1.5364</strain>
    </source>
</reference>
<dbReference type="PANTHER" id="PTHR32027:SF0">
    <property type="entry name" value="CYTOSINE DEAMINASE"/>
    <property type="match status" value="1"/>
</dbReference>
<dbReference type="GO" id="GO:0004131">
    <property type="term" value="F:cytosine deaminase activity"/>
    <property type="evidence" value="ECO:0007669"/>
    <property type="project" value="TreeGrafter"/>
</dbReference>
<dbReference type="InterPro" id="IPR011059">
    <property type="entry name" value="Metal-dep_hydrolase_composite"/>
</dbReference>
<organism evidence="2 3">
    <name type="scientific">Paracoccus sulfuroxidans</name>
    <dbReference type="NCBI Taxonomy" id="384678"/>
    <lineage>
        <taxon>Bacteria</taxon>
        <taxon>Pseudomonadati</taxon>
        <taxon>Pseudomonadota</taxon>
        <taxon>Alphaproteobacteria</taxon>
        <taxon>Rhodobacterales</taxon>
        <taxon>Paracoccaceae</taxon>
        <taxon>Paracoccus</taxon>
    </lineage>
</organism>
<dbReference type="Pfam" id="PF07969">
    <property type="entry name" value="Amidohydro_3"/>
    <property type="match status" value="1"/>
</dbReference>
<comment type="caution">
    <text evidence="2">The sequence shown here is derived from an EMBL/GenBank/DDBJ whole genome shotgun (WGS) entry which is preliminary data.</text>
</comment>
<dbReference type="GO" id="GO:0035888">
    <property type="term" value="F:isoguanine deaminase activity"/>
    <property type="evidence" value="ECO:0007669"/>
    <property type="project" value="TreeGrafter"/>
</dbReference>
<gene>
    <name evidence="2" type="ORF">IQ24_00721</name>
</gene>
<proteinExistence type="predicted"/>
<dbReference type="InterPro" id="IPR013108">
    <property type="entry name" value="Amidohydro_3"/>
</dbReference>
<dbReference type="Gene3D" id="2.30.40.10">
    <property type="entry name" value="Urease, subunit C, domain 1"/>
    <property type="match status" value="1"/>
</dbReference>
<evidence type="ECO:0000313" key="3">
    <source>
        <dbReference type="Proteomes" id="UP000316225"/>
    </source>
</evidence>
<dbReference type="Proteomes" id="UP000316225">
    <property type="component" value="Unassembled WGS sequence"/>
</dbReference>
<sequence length="396" mass="42797">MAMRDLGETTLTGLTLAGRPGRWQMQIAAGRIAALRPCTKAGGGLVLPLLADVHTHLDKTFTAARMPRRAGSLFDAIEMMGADAAGWTVDDLRARTQRGLARAYHHGTALMRSHVDWGEAQPPLAWSVLNELRQDWRGRIELQLASLTALDLMPQIGPGIAAHLRESGGVLGAFIYRNANLARDLATTFDLAEKHGLDLDFHVDEGLDPEAQGFDAIVEETRRRGMAGHVLCGHACSLSVRDPSEVAGLLDRATDAGIGLTVLPGANSYLQDGAPGRTPRLRGLAPLIEAGAAGVPVMIGSDNVRDGFYPYGDYDLFDIFRLAVILGHLPPEDWLDAVSQRPAAWMGHSLQLAEGGPASFIWLDATDLPDAISRPRTARHVWREGRILPETQGETE</sequence>
<dbReference type="RefSeq" id="WP_199756473.1">
    <property type="nucleotide sequence ID" value="NZ_VLKU01000002.1"/>
</dbReference>
<keyword evidence="3" id="KW-1185">Reference proteome</keyword>
<name>A0A562NXL1_9RHOB</name>
<accession>A0A562NXL1</accession>
<dbReference type="Gene3D" id="3.20.20.140">
    <property type="entry name" value="Metal-dependent hydrolases"/>
    <property type="match status" value="1"/>
</dbReference>
<dbReference type="InterPro" id="IPR052349">
    <property type="entry name" value="Metallo-hydrolase_Enzymes"/>
</dbReference>
<dbReference type="InterPro" id="IPR032466">
    <property type="entry name" value="Metal_Hydrolase"/>
</dbReference>
<dbReference type="SUPFAM" id="SSF51556">
    <property type="entry name" value="Metallo-dependent hydrolases"/>
    <property type="match status" value="1"/>
</dbReference>
<evidence type="ECO:0000259" key="1">
    <source>
        <dbReference type="Pfam" id="PF07969"/>
    </source>
</evidence>
<feature type="domain" description="Amidohydrolase 3" evidence="1">
    <location>
        <begin position="183"/>
        <end position="388"/>
    </location>
</feature>